<dbReference type="PANTHER" id="PTHR42693">
    <property type="entry name" value="ARYLSULFATASE FAMILY MEMBER"/>
    <property type="match status" value="1"/>
</dbReference>
<feature type="domain" description="Sulfatase N-terminal" evidence="5">
    <location>
        <begin position="8"/>
        <end position="330"/>
    </location>
</feature>
<dbReference type="Pfam" id="PF00884">
    <property type="entry name" value="Sulfatase"/>
    <property type="match status" value="1"/>
</dbReference>
<dbReference type="InterPro" id="IPR050738">
    <property type="entry name" value="Sulfatase"/>
</dbReference>
<keyword evidence="4" id="KW-0106">Calcium</keyword>
<organism evidence="6 7">
    <name type="scientific">Paracidovorax konjaci</name>
    <dbReference type="NCBI Taxonomy" id="32040"/>
    <lineage>
        <taxon>Bacteria</taxon>
        <taxon>Pseudomonadati</taxon>
        <taxon>Pseudomonadota</taxon>
        <taxon>Betaproteobacteria</taxon>
        <taxon>Burkholderiales</taxon>
        <taxon>Comamonadaceae</taxon>
        <taxon>Paracidovorax</taxon>
    </lineage>
</organism>
<evidence type="ECO:0000256" key="3">
    <source>
        <dbReference type="ARBA" id="ARBA00022801"/>
    </source>
</evidence>
<sequence>MTAQPQRPNLLFILADDLGYADLGCTGARDAASRPVDVSPRLDAMAAQGLRCTRGYSNSAVCSPTRFALATGRWQYRLRGAAEEPIASVHGDKVLGLPPSHPTLPSLLRDAGYATALVGKWHLGYPPHFGPRLSGYEAFYGFHAGGADYFAHCDPRGRPDFWENEAPHEEEGYLTDLLSRRAADFVRRQTADQPFLLSLHYSAPHWPWLTRDDQEESRRIGGFGKHTDGGSLETYQRMVHHMDEGIGWVLDALAERGLADNTLVVFTSDNGGERFSNNWPFVGQKMDLLEGGIRVPLLARWPARIAAGSVSDTPSLTMDWTATFLAAAGVAAHPDYPLDGLSLLPLLDDPAWEPARDLCWRMKHRDQRALVRGRHKYLQVDGIEYLFDVVADPRERANLQGREPGRLAALRAAWQAWDAGLPPVPEEAKVSLVFTRQDLPQATF</sequence>
<dbReference type="Proteomes" id="UP000199517">
    <property type="component" value="Unassembled WGS sequence"/>
</dbReference>
<name>A0A1I1Y658_9BURK</name>
<accession>A0A1I1Y658</accession>
<dbReference type="InterPro" id="IPR024607">
    <property type="entry name" value="Sulfatase_CS"/>
</dbReference>
<reference evidence="7" key="1">
    <citation type="submission" date="2016-10" db="EMBL/GenBank/DDBJ databases">
        <authorList>
            <person name="Varghese N."/>
            <person name="Submissions S."/>
        </authorList>
    </citation>
    <scope>NUCLEOTIDE SEQUENCE [LARGE SCALE GENOMIC DNA]</scope>
    <source>
        <strain evidence="7">DSM 7481</strain>
    </source>
</reference>
<dbReference type="Gene3D" id="3.30.1120.10">
    <property type="match status" value="1"/>
</dbReference>
<keyword evidence="2" id="KW-0479">Metal-binding</keyword>
<keyword evidence="3" id="KW-0378">Hydrolase</keyword>
<evidence type="ECO:0000256" key="4">
    <source>
        <dbReference type="ARBA" id="ARBA00022837"/>
    </source>
</evidence>
<dbReference type="OrthoDB" id="9766107at2"/>
<proteinExistence type="inferred from homology"/>
<evidence type="ECO:0000256" key="2">
    <source>
        <dbReference type="ARBA" id="ARBA00022723"/>
    </source>
</evidence>
<dbReference type="PROSITE" id="PS00149">
    <property type="entry name" value="SULFATASE_2"/>
    <property type="match status" value="1"/>
</dbReference>
<dbReference type="InterPro" id="IPR000917">
    <property type="entry name" value="Sulfatase_N"/>
</dbReference>
<dbReference type="AlphaFoldDB" id="A0A1I1Y658"/>
<dbReference type="InterPro" id="IPR017850">
    <property type="entry name" value="Alkaline_phosphatase_core_sf"/>
</dbReference>
<dbReference type="Gene3D" id="3.40.720.10">
    <property type="entry name" value="Alkaline Phosphatase, subunit A"/>
    <property type="match status" value="1"/>
</dbReference>
<gene>
    <name evidence="6" type="ORF">SAMN04489710_11615</name>
</gene>
<comment type="similarity">
    <text evidence="1">Belongs to the sulfatase family.</text>
</comment>
<dbReference type="STRING" id="32040.SAMN04489710_11615"/>
<dbReference type="EMBL" id="FOMQ01000016">
    <property type="protein sequence ID" value="SFE15125.1"/>
    <property type="molecule type" value="Genomic_DNA"/>
</dbReference>
<keyword evidence="7" id="KW-1185">Reference proteome</keyword>
<evidence type="ECO:0000259" key="5">
    <source>
        <dbReference type="Pfam" id="PF00884"/>
    </source>
</evidence>
<dbReference type="SUPFAM" id="SSF53649">
    <property type="entry name" value="Alkaline phosphatase-like"/>
    <property type="match status" value="1"/>
</dbReference>
<evidence type="ECO:0000313" key="7">
    <source>
        <dbReference type="Proteomes" id="UP000199517"/>
    </source>
</evidence>
<evidence type="ECO:0000313" key="6">
    <source>
        <dbReference type="EMBL" id="SFE15125.1"/>
    </source>
</evidence>
<dbReference type="GO" id="GO:0004065">
    <property type="term" value="F:arylsulfatase activity"/>
    <property type="evidence" value="ECO:0007669"/>
    <property type="project" value="TreeGrafter"/>
</dbReference>
<dbReference type="RefSeq" id="WP_092956174.1">
    <property type="nucleotide sequence ID" value="NZ_FOMQ01000016.1"/>
</dbReference>
<dbReference type="GO" id="GO:0046872">
    <property type="term" value="F:metal ion binding"/>
    <property type="evidence" value="ECO:0007669"/>
    <property type="project" value="UniProtKB-KW"/>
</dbReference>
<protein>
    <submittedName>
        <fullName evidence="6">Arylsulfatase A</fullName>
    </submittedName>
</protein>
<dbReference type="PANTHER" id="PTHR42693:SF53">
    <property type="entry name" value="ENDO-4-O-SULFATASE"/>
    <property type="match status" value="1"/>
</dbReference>
<evidence type="ECO:0000256" key="1">
    <source>
        <dbReference type="ARBA" id="ARBA00008779"/>
    </source>
</evidence>